<gene>
    <name evidence="1" type="ORF">ALO_06245</name>
</gene>
<organism evidence="1 2">
    <name type="scientific">Acetonema longum DSM 6540</name>
    <dbReference type="NCBI Taxonomy" id="1009370"/>
    <lineage>
        <taxon>Bacteria</taxon>
        <taxon>Bacillati</taxon>
        <taxon>Bacillota</taxon>
        <taxon>Negativicutes</taxon>
        <taxon>Acetonemataceae</taxon>
        <taxon>Acetonema</taxon>
    </lineage>
</organism>
<dbReference type="Proteomes" id="UP000003240">
    <property type="component" value="Unassembled WGS sequence"/>
</dbReference>
<evidence type="ECO:0000313" key="1">
    <source>
        <dbReference type="EMBL" id="EGO64865.1"/>
    </source>
</evidence>
<dbReference type="AlphaFoldDB" id="F7NGR1"/>
<proteinExistence type="predicted"/>
<protein>
    <submittedName>
        <fullName evidence="1">Uncharacterized protein</fullName>
    </submittedName>
</protein>
<name>F7NGR1_9FIRM</name>
<accession>F7NGR1</accession>
<evidence type="ECO:0000313" key="2">
    <source>
        <dbReference type="Proteomes" id="UP000003240"/>
    </source>
</evidence>
<sequence>MPTRGTTYAGVVAAFLHGFNPRAHTGHDFRGKCRQILKRSFNPRAHTGHDLMGQMLPGGLDAFQSTCPHGARQKLGLNLEWIKGFNPRAHTGHDMAALLN</sequence>
<dbReference type="EMBL" id="AFGF01000049">
    <property type="protein sequence ID" value="EGO64865.1"/>
    <property type="molecule type" value="Genomic_DNA"/>
</dbReference>
<reference evidence="1 2" key="1">
    <citation type="journal article" date="2011" name="EMBO J.">
        <title>Structural diversity of bacterial flagellar motors.</title>
        <authorList>
            <person name="Chen S."/>
            <person name="Beeby M."/>
            <person name="Murphy G.E."/>
            <person name="Leadbetter J.R."/>
            <person name="Hendrixson D.R."/>
            <person name="Briegel A."/>
            <person name="Li Z."/>
            <person name="Shi J."/>
            <person name="Tocheva E.I."/>
            <person name="Muller A."/>
            <person name="Dobro M.J."/>
            <person name="Jensen G.J."/>
        </authorList>
    </citation>
    <scope>NUCLEOTIDE SEQUENCE [LARGE SCALE GENOMIC DNA]</scope>
    <source>
        <strain evidence="1 2">DSM 6540</strain>
    </source>
</reference>
<keyword evidence="2" id="KW-1185">Reference proteome</keyword>
<comment type="caution">
    <text evidence="1">The sequence shown here is derived from an EMBL/GenBank/DDBJ whole genome shotgun (WGS) entry which is preliminary data.</text>
</comment>